<evidence type="ECO:0000259" key="6">
    <source>
        <dbReference type="SMART" id="SM00928"/>
    </source>
</evidence>
<evidence type="ECO:0000313" key="7">
    <source>
        <dbReference type="EMBL" id="HFX13144.1"/>
    </source>
</evidence>
<keyword evidence="4" id="KW-0408">Iron</keyword>
<dbReference type="InterPro" id="IPR036249">
    <property type="entry name" value="Thioredoxin-like_sf"/>
</dbReference>
<dbReference type="CDD" id="cd02980">
    <property type="entry name" value="TRX_Fd_family"/>
    <property type="match status" value="1"/>
</dbReference>
<dbReference type="GO" id="GO:0051539">
    <property type="term" value="F:4 iron, 4 sulfur cluster binding"/>
    <property type="evidence" value="ECO:0007669"/>
    <property type="project" value="UniProtKB-KW"/>
</dbReference>
<dbReference type="NCBIfam" id="NF010120">
    <property type="entry name" value="PRK13596.1"/>
    <property type="match status" value="1"/>
</dbReference>
<evidence type="ECO:0000256" key="3">
    <source>
        <dbReference type="ARBA" id="ARBA00022723"/>
    </source>
</evidence>
<dbReference type="Gene3D" id="3.10.20.600">
    <property type="match status" value="1"/>
</dbReference>
<dbReference type="Pfam" id="PF10589">
    <property type="entry name" value="NADH_4Fe-4S"/>
    <property type="match status" value="1"/>
</dbReference>
<dbReference type="InterPro" id="IPR037207">
    <property type="entry name" value="Nuop51_4Fe4S-bd_sf"/>
</dbReference>
<comment type="caution">
    <text evidence="7">The sequence shown here is derived from an EMBL/GenBank/DDBJ whole genome shotgun (WGS) entry which is preliminary data.</text>
</comment>
<dbReference type="PROSITE" id="PS00645">
    <property type="entry name" value="COMPLEX1_51K_2"/>
    <property type="match status" value="1"/>
</dbReference>
<dbReference type="GO" id="GO:0046872">
    <property type="term" value="F:metal ion binding"/>
    <property type="evidence" value="ECO:0007669"/>
    <property type="project" value="UniProtKB-KW"/>
</dbReference>
<name>A0A7C3RLG8_DICTH</name>
<dbReference type="AlphaFoldDB" id="A0A7C3RLG8"/>
<evidence type="ECO:0000256" key="1">
    <source>
        <dbReference type="ARBA" id="ARBA00007523"/>
    </source>
</evidence>
<dbReference type="InterPro" id="IPR019575">
    <property type="entry name" value="Nuop51_4Fe4S-bd"/>
</dbReference>
<keyword evidence="5" id="KW-0411">Iron-sulfur</keyword>
<dbReference type="GO" id="GO:0010181">
    <property type="term" value="F:FMN binding"/>
    <property type="evidence" value="ECO:0007669"/>
    <property type="project" value="InterPro"/>
</dbReference>
<dbReference type="SUPFAM" id="SSF140490">
    <property type="entry name" value="Nqo1C-terminal domain-like"/>
    <property type="match status" value="1"/>
</dbReference>
<dbReference type="Pfam" id="PF01512">
    <property type="entry name" value="Complex1_51K"/>
    <property type="match status" value="1"/>
</dbReference>
<comment type="similarity">
    <text evidence="1">Belongs to the complex I 51 kDa subunit family.</text>
</comment>
<dbReference type="InterPro" id="IPR011538">
    <property type="entry name" value="Nuo51_FMN-bd"/>
</dbReference>
<sequence length="543" mass="59830">MSIVRSHVLISIDANTLLAGAKAVEEALINELRKRGIDKEVGVIETGPLGIIGKGVVMVVYPEGVYYGNVKPEDIPELVEEHFVKGRPLKRLMIEEITTPSVVVKEEVGLTKRQVRIVLKNSGVINPESIEEYIASDGFDGLTKAIFEMKPEDVIKVVKDSGLRGRGGAGFPTGLKWEFTYKIPADEKYVICNADEGEPGTFKDRLILEGDPYRIVEAMTIAGYAVGAKKGYIYIRGEYKLSIDRMQKAIQTAKDYGLLGDNILGSNFSFDIEVRKGAGAYICGEETALIESLEGKRGVPRIKPPYPVSQGLRNKPTVVNNVETLANIPDIVRNGAEWFRQFGTEKCPGTKVYTILGDVINAGLIEVEMGTPLREIIFQYGGGIKDGKKFKCALVGGAAGAFLGEEMLDVKMDFENLKEYKAVLGSGAILVMNETACIVDMLKSILRFFEHESCGRCTPCRVGTKRLVEIINRFANLEGSKEDIDEMVNISLVMKDTSFCPLGQSVHLPVVSAIRYFKDEFINHFKEKYCVANRCGRKVGVLS</sequence>
<dbReference type="InterPro" id="IPR037225">
    <property type="entry name" value="Nuo51_FMN-bd_sf"/>
</dbReference>
<dbReference type="FunFam" id="3.40.50.11540:FF:000001">
    <property type="entry name" value="NADH dehydrogenase [ubiquinone] flavoprotein 1, mitochondrial"/>
    <property type="match status" value="1"/>
</dbReference>
<organism evidence="7">
    <name type="scientific">Dictyoglomus thermophilum</name>
    <dbReference type="NCBI Taxonomy" id="14"/>
    <lineage>
        <taxon>Bacteria</taxon>
        <taxon>Pseudomonadati</taxon>
        <taxon>Dictyoglomota</taxon>
        <taxon>Dictyoglomia</taxon>
        <taxon>Dictyoglomales</taxon>
        <taxon>Dictyoglomaceae</taxon>
        <taxon>Dictyoglomus</taxon>
    </lineage>
</organism>
<reference evidence="7" key="1">
    <citation type="journal article" date="2020" name="mSystems">
        <title>Genome- and Community-Level Interaction Insights into Carbon Utilization and Element Cycling Functions of Hydrothermarchaeota in Hydrothermal Sediment.</title>
        <authorList>
            <person name="Zhou Z."/>
            <person name="Liu Y."/>
            <person name="Xu W."/>
            <person name="Pan J."/>
            <person name="Luo Z.H."/>
            <person name="Li M."/>
        </authorList>
    </citation>
    <scope>NUCLEOTIDE SEQUENCE [LARGE SCALE GENOMIC DNA]</scope>
    <source>
        <strain evidence="7">SpSt-81</strain>
    </source>
</reference>
<dbReference type="Gene3D" id="6.10.250.1450">
    <property type="match status" value="1"/>
</dbReference>
<evidence type="ECO:0000256" key="4">
    <source>
        <dbReference type="ARBA" id="ARBA00023004"/>
    </source>
</evidence>
<protein>
    <submittedName>
        <fullName evidence="7">NADH-quinone oxidoreductase subunit NuoF</fullName>
    </submittedName>
</protein>
<dbReference type="Gene3D" id="3.40.50.11540">
    <property type="entry name" value="NADH-ubiquinone oxidoreductase 51kDa subunit"/>
    <property type="match status" value="1"/>
</dbReference>
<dbReference type="SMART" id="SM00928">
    <property type="entry name" value="NADH_4Fe-4S"/>
    <property type="match status" value="1"/>
</dbReference>
<dbReference type="SUPFAM" id="SSF142019">
    <property type="entry name" value="Nqo1 FMN-binding domain-like"/>
    <property type="match status" value="1"/>
</dbReference>
<dbReference type="PANTHER" id="PTHR43578">
    <property type="entry name" value="NADH-QUINONE OXIDOREDUCTASE SUBUNIT F"/>
    <property type="match status" value="1"/>
</dbReference>
<dbReference type="GO" id="GO:0008137">
    <property type="term" value="F:NADH dehydrogenase (ubiquinone) activity"/>
    <property type="evidence" value="ECO:0007669"/>
    <property type="project" value="InterPro"/>
</dbReference>
<keyword evidence="2" id="KW-0004">4Fe-4S</keyword>
<dbReference type="Gene3D" id="3.40.30.10">
    <property type="entry name" value="Glutaredoxin"/>
    <property type="match status" value="1"/>
</dbReference>
<dbReference type="PANTHER" id="PTHR43578:SF3">
    <property type="entry name" value="NADH-QUINONE OXIDOREDUCTASE SUBUNIT F"/>
    <property type="match status" value="1"/>
</dbReference>
<proteinExistence type="inferred from homology"/>
<dbReference type="SUPFAM" id="SSF52833">
    <property type="entry name" value="Thioredoxin-like"/>
    <property type="match status" value="1"/>
</dbReference>
<dbReference type="InterPro" id="IPR001949">
    <property type="entry name" value="NADH-UbQ_OxRdtase_51kDa_CS"/>
</dbReference>
<keyword evidence="3" id="KW-0479">Metal-binding</keyword>
<feature type="domain" description="NADH-ubiquinone oxidoreductase 51kDa subunit iron-sulphur binding" evidence="6">
    <location>
        <begin position="439"/>
        <end position="484"/>
    </location>
</feature>
<accession>A0A7C3RLG8</accession>
<dbReference type="PROSITE" id="PS00644">
    <property type="entry name" value="COMPLEX1_51K_1"/>
    <property type="match status" value="1"/>
</dbReference>
<dbReference type="EMBL" id="DTIN01000011">
    <property type="protein sequence ID" value="HFX13144.1"/>
    <property type="molecule type" value="Genomic_DNA"/>
</dbReference>
<dbReference type="SUPFAM" id="SSF142984">
    <property type="entry name" value="Nqo1 middle domain-like"/>
    <property type="match status" value="1"/>
</dbReference>
<evidence type="ECO:0000256" key="2">
    <source>
        <dbReference type="ARBA" id="ARBA00022485"/>
    </source>
</evidence>
<evidence type="ECO:0000256" key="5">
    <source>
        <dbReference type="ARBA" id="ARBA00023014"/>
    </source>
</evidence>
<gene>
    <name evidence="7" type="primary">nuoF</name>
    <name evidence="7" type="ORF">ENW00_03165</name>
</gene>
<dbReference type="Gene3D" id="1.20.1440.230">
    <property type="entry name" value="NADH-ubiquinone oxidoreductase 51kDa subunit, iron-sulphur binding domain"/>
    <property type="match status" value="1"/>
</dbReference>
<dbReference type="FunFam" id="1.20.1440.230:FF:000001">
    <property type="entry name" value="Mitochondrial NADH dehydrogenase flavoprotein 1"/>
    <property type="match status" value="1"/>
</dbReference>